<proteinExistence type="predicted"/>
<dbReference type="InterPro" id="IPR010090">
    <property type="entry name" value="Phage_tape_meas"/>
</dbReference>
<dbReference type="NCBIfam" id="TIGR01760">
    <property type="entry name" value="tape_meas_TP901"/>
    <property type="match status" value="1"/>
</dbReference>
<dbReference type="EMBL" id="QNRF01000004">
    <property type="protein sequence ID" value="RBO83438.1"/>
    <property type="molecule type" value="Genomic_DNA"/>
</dbReference>
<dbReference type="PANTHER" id="PTHR37813:SF1">
    <property type="entry name" value="FELS-2 PROPHAGE PROTEIN"/>
    <property type="match status" value="1"/>
</dbReference>
<evidence type="ECO:0000313" key="5">
    <source>
        <dbReference type="Proteomes" id="UP000252086"/>
    </source>
</evidence>
<dbReference type="Pfam" id="PF10145">
    <property type="entry name" value="PhageMin_Tail"/>
    <property type="match status" value="1"/>
</dbReference>
<organism evidence="4 5">
    <name type="scientific">Marinomonas aquiplantarum</name>
    <dbReference type="NCBI Taxonomy" id="491951"/>
    <lineage>
        <taxon>Bacteria</taxon>
        <taxon>Pseudomonadati</taxon>
        <taxon>Pseudomonadota</taxon>
        <taxon>Gammaproteobacteria</taxon>
        <taxon>Oceanospirillales</taxon>
        <taxon>Oceanospirillaceae</taxon>
        <taxon>Marinomonas</taxon>
    </lineage>
</organism>
<dbReference type="OrthoDB" id="9813585at2"/>
<feature type="domain" description="Phage tail tape measure protein" evidence="3">
    <location>
        <begin position="97"/>
        <end position="287"/>
    </location>
</feature>
<name>A0A366D2D8_9GAMM</name>
<reference evidence="4 5" key="1">
    <citation type="submission" date="2018-06" db="EMBL/GenBank/DDBJ databases">
        <title>Genomic Encyclopedia of Type Strains, Phase III (KMG-III): the genomes of soil and plant-associated and newly described type strains.</title>
        <authorList>
            <person name="Whitman W."/>
        </authorList>
    </citation>
    <scope>NUCLEOTIDE SEQUENCE [LARGE SCALE GENOMIC DNA]</scope>
    <source>
        <strain evidence="4 5">CECT 7732</strain>
    </source>
</reference>
<dbReference type="PANTHER" id="PTHR37813">
    <property type="entry name" value="FELS-2 PROPHAGE PROTEIN"/>
    <property type="match status" value="1"/>
</dbReference>
<dbReference type="RefSeq" id="WP_113874389.1">
    <property type="nucleotide sequence ID" value="NZ_QNRF01000004.1"/>
</dbReference>
<accession>A0A366D2D8</accession>
<keyword evidence="1" id="KW-1188">Viral release from host cell</keyword>
<feature type="transmembrane region" description="Helical" evidence="2">
    <location>
        <begin position="381"/>
        <end position="402"/>
    </location>
</feature>
<feature type="transmembrane region" description="Helical" evidence="2">
    <location>
        <begin position="439"/>
        <end position="461"/>
    </location>
</feature>
<keyword evidence="2" id="KW-1133">Transmembrane helix</keyword>
<evidence type="ECO:0000259" key="3">
    <source>
        <dbReference type="Pfam" id="PF10145"/>
    </source>
</evidence>
<keyword evidence="2" id="KW-0812">Transmembrane</keyword>
<evidence type="ECO:0000313" key="4">
    <source>
        <dbReference type="EMBL" id="RBO83438.1"/>
    </source>
</evidence>
<protein>
    <submittedName>
        <fullName evidence="4">TP901 family phage tail tape measure protein</fullName>
    </submittedName>
</protein>
<dbReference type="AlphaFoldDB" id="A0A366D2D8"/>
<evidence type="ECO:0000256" key="1">
    <source>
        <dbReference type="ARBA" id="ARBA00022612"/>
    </source>
</evidence>
<gene>
    <name evidence="4" type="ORF">DFP76_104257</name>
</gene>
<keyword evidence="2" id="KW-0472">Membrane</keyword>
<sequence>MARGLDRLMLTIGLLDRITAPMKGIQRTIKNVTDNSRKAFMNTAAGVTALIAASTSFASTVNPANDMNNALNEVRSLEVADQTLARLNQAGLKYSIEFGDQAAGYVRSAYDIQSAIDGLVDNDLPRFTTAAGTLAKATKANVTDITSYFGSMYGIFKRQANEMGKGTWVEMLAGQTAKAVQMFKTTGPEMSAAFESIGADAATMGVKLHEQMAVLGTLQATMSGSESGTKYGAFLEGLANAQGKLGLSFTDESGQLLPIVEILEMINTKTKGLNALEVQDVLSSAFGSDQAVSFIKLMSNDIGKLSSDIDKLGNITSMQKAIDMAKAMRDPFAQVAAGIRGVSIAVWQKALPAINPFIDSITSATLVIVEWTDKYPHLTKVIGLAATAFIGFVAIAGLMSIAIGLARYAMVGLTMRFIIVKPIVWGAQLVMKVWTASLWLARTALLAYVLYGPALAGVFMAMKTGILTSLPAIWAFTAALLANPLTWVVVGVVALIAALVALVVYWDDVTATVKRFFSGMSALANTTIFEPIQQWWGDFQVWLGSVSFMPEWDLRIDLFESIKQWWVNFKNWLNTLDPFAFLGDKVDWLKQKLSWIPGIDVENSTSQEVVSKAVSHSETVNSMVSLPGTGSSQSSGESGGLFQSISNMFGGSKKSVQVDKIEVNNHGQGVRGDELMYQLEMEAG</sequence>
<feature type="transmembrane region" description="Helical" evidence="2">
    <location>
        <begin position="473"/>
        <end position="506"/>
    </location>
</feature>
<keyword evidence="5" id="KW-1185">Reference proteome</keyword>
<dbReference type="Proteomes" id="UP000252086">
    <property type="component" value="Unassembled WGS sequence"/>
</dbReference>
<evidence type="ECO:0000256" key="2">
    <source>
        <dbReference type="SAM" id="Phobius"/>
    </source>
</evidence>
<comment type="caution">
    <text evidence="4">The sequence shown here is derived from an EMBL/GenBank/DDBJ whole genome shotgun (WGS) entry which is preliminary data.</text>
</comment>